<feature type="domain" description="TFIIF beta subunit HTH" evidence="11">
    <location>
        <begin position="258"/>
        <end position="322"/>
    </location>
</feature>
<comment type="similarity">
    <text evidence="2">Belongs to the TFIIF beta subunit family.</text>
</comment>
<dbReference type="InterPro" id="IPR011039">
    <property type="entry name" value="TFIIF_interaction"/>
</dbReference>
<reference evidence="14" key="1">
    <citation type="submission" date="2016-03" db="EMBL/GenBank/DDBJ databases">
        <authorList>
            <person name="Ploux O."/>
        </authorList>
    </citation>
    <scope>NUCLEOTIDE SEQUENCE [LARGE SCALE GENOMIC DNA]</scope>
    <source>
        <strain evidence="14">UK7</strain>
    </source>
</reference>
<keyword evidence="6" id="KW-0804">Transcription</keyword>
<evidence type="ECO:0000256" key="2">
    <source>
        <dbReference type="ARBA" id="ARBA00009543"/>
    </source>
</evidence>
<keyword evidence="7" id="KW-0539">Nucleus</keyword>
<dbReference type="Gene3D" id="1.10.10.10">
    <property type="entry name" value="Winged helix-like DNA-binding domain superfamily/Winged helix DNA-binding domain"/>
    <property type="match status" value="1"/>
</dbReference>
<dbReference type="InterPro" id="IPR036390">
    <property type="entry name" value="WH_DNA-bd_sf"/>
</dbReference>
<dbReference type="GO" id="GO:0003677">
    <property type="term" value="F:DNA binding"/>
    <property type="evidence" value="ECO:0007669"/>
    <property type="project" value="UniProtKB-KW"/>
</dbReference>
<dbReference type="AlphaFoldDB" id="A0A1E1JT62"/>
<evidence type="ECO:0000256" key="3">
    <source>
        <dbReference type="ARBA" id="ARBA00021453"/>
    </source>
</evidence>
<dbReference type="InParanoid" id="A0A1E1JT62"/>
<feature type="compositionally biased region" description="Basic and acidic residues" evidence="10">
    <location>
        <begin position="1"/>
        <end position="10"/>
    </location>
</feature>
<feature type="compositionally biased region" description="Acidic residues" evidence="10">
    <location>
        <begin position="20"/>
        <end position="30"/>
    </location>
</feature>
<dbReference type="PANTHER" id="PTHR10445:SF0">
    <property type="entry name" value="GENERAL TRANSCRIPTION FACTOR IIF SUBUNIT 2"/>
    <property type="match status" value="1"/>
</dbReference>
<keyword evidence="14" id="KW-1185">Reference proteome</keyword>
<dbReference type="InterPro" id="IPR036388">
    <property type="entry name" value="WH-like_DNA-bd_sf"/>
</dbReference>
<feature type="region of interest" description="Disordered" evidence="10">
    <location>
        <begin position="326"/>
        <end position="364"/>
    </location>
</feature>
<dbReference type="InterPro" id="IPR003196">
    <property type="entry name" value="TFIIF_beta"/>
</dbReference>
<dbReference type="Pfam" id="PF17683">
    <property type="entry name" value="TFIIF_beta_N"/>
    <property type="match status" value="1"/>
</dbReference>
<feature type="compositionally biased region" description="Acidic residues" evidence="10">
    <location>
        <begin position="340"/>
        <end position="364"/>
    </location>
</feature>
<feature type="region of interest" description="Disordered" evidence="10">
    <location>
        <begin position="1"/>
        <end position="30"/>
    </location>
</feature>
<evidence type="ECO:0000256" key="7">
    <source>
        <dbReference type="ARBA" id="ARBA00023242"/>
    </source>
</evidence>
<dbReference type="EMBL" id="FJUW01000002">
    <property type="protein sequence ID" value="CZS89056.1"/>
    <property type="molecule type" value="Genomic_DNA"/>
</dbReference>
<keyword evidence="5" id="KW-0238">DNA-binding</keyword>
<dbReference type="CDD" id="cd07980">
    <property type="entry name" value="TFIIF_beta"/>
    <property type="match status" value="1"/>
</dbReference>
<dbReference type="GO" id="GO:0003743">
    <property type="term" value="F:translation initiation factor activity"/>
    <property type="evidence" value="ECO:0007669"/>
    <property type="project" value="UniProtKB-KW"/>
</dbReference>
<keyword evidence="13" id="KW-0648">Protein biosynthesis</keyword>
<keyword evidence="4" id="KW-0805">Transcription regulation</keyword>
<feature type="region of interest" description="Disordered" evidence="10">
    <location>
        <begin position="138"/>
        <end position="157"/>
    </location>
</feature>
<dbReference type="FunFam" id="1.10.10.10:FF:000035">
    <property type="entry name" value="General transcription factor IIF subunit 2"/>
    <property type="match status" value="1"/>
</dbReference>
<dbReference type="InterPro" id="IPR040450">
    <property type="entry name" value="TFIIF_beta_HTH"/>
</dbReference>
<feature type="domain" description="TFIIF beta subunit N-terminal" evidence="12">
    <location>
        <begin position="40"/>
        <end position="187"/>
    </location>
</feature>
<evidence type="ECO:0000256" key="6">
    <source>
        <dbReference type="ARBA" id="ARBA00023163"/>
    </source>
</evidence>
<sequence length="364" mass="41552">MEDVKVKPDPENAASPSGLSEEDIYEDAGDLEFNPSPDFQKLYLARVPKYIWEAWSNLDDDAEIPLGTIRQSVDPDGKMRLQMLLTPALAEHQNIPKEYDLDITDETVKNTYVFTEKDLPGFKSRSRAKFDLASANMPSRLTRPKNDKPFSKQPYDPNKRFQPYFRKAIPKRTTLAGKVAHEINCIAVDNKESQHLLAVRTLEAMRPKLHTKFVKEDLAMLGPGFIQPGTIHAQNSFNDFIKTKNQTTKERPQMMKTARMPQNELLDRIFDCFRKYNYWSMKALRAELQQPEAYLRETLEKVAVLAKSGRFATQWSLKAENRISNYAGEGDAVAPTAEDMGGEDSDMADEEDGEEDEDVKFEDV</sequence>
<protein>
    <recommendedName>
        <fullName evidence="3">Transcription initiation factor IIF subunit beta</fullName>
    </recommendedName>
    <alternativeName>
        <fullName evidence="9">TFIIF medium subunit</fullName>
    </alternativeName>
    <alternativeName>
        <fullName evidence="8">TFIIF-beta</fullName>
    </alternativeName>
</protein>
<evidence type="ECO:0000256" key="4">
    <source>
        <dbReference type="ARBA" id="ARBA00023015"/>
    </source>
</evidence>
<dbReference type="SUPFAM" id="SSF46785">
    <property type="entry name" value="Winged helix' DNA-binding domain"/>
    <property type="match status" value="1"/>
</dbReference>
<dbReference type="GO" id="GO:0005674">
    <property type="term" value="C:transcription factor TFIIF complex"/>
    <property type="evidence" value="ECO:0007669"/>
    <property type="project" value="InterPro"/>
</dbReference>
<evidence type="ECO:0000313" key="14">
    <source>
        <dbReference type="Proteomes" id="UP000178129"/>
    </source>
</evidence>
<evidence type="ECO:0000256" key="1">
    <source>
        <dbReference type="ARBA" id="ARBA00004123"/>
    </source>
</evidence>
<proteinExistence type="inferred from homology"/>
<evidence type="ECO:0000313" key="13">
    <source>
        <dbReference type="EMBL" id="CZS89056.1"/>
    </source>
</evidence>
<evidence type="ECO:0000259" key="12">
    <source>
        <dbReference type="Pfam" id="PF17683"/>
    </source>
</evidence>
<dbReference type="Pfam" id="PF02270">
    <property type="entry name" value="TFIIF_beta"/>
    <property type="match status" value="1"/>
</dbReference>
<organism evidence="13 14">
    <name type="scientific">Rhynchosporium graminicola</name>
    <dbReference type="NCBI Taxonomy" id="2792576"/>
    <lineage>
        <taxon>Eukaryota</taxon>
        <taxon>Fungi</taxon>
        <taxon>Dikarya</taxon>
        <taxon>Ascomycota</taxon>
        <taxon>Pezizomycotina</taxon>
        <taxon>Leotiomycetes</taxon>
        <taxon>Helotiales</taxon>
        <taxon>Ploettnerulaceae</taxon>
        <taxon>Rhynchosporium</taxon>
    </lineage>
</organism>
<dbReference type="GO" id="GO:0006367">
    <property type="term" value="P:transcription initiation at RNA polymerase II promoter"/>
    <property type="evidence" value="ECO:0007669"/>
    <property type="project" value="InterPro"/>
</dbReference>
<comment type="caution">
    <text evidence="13">The sequence shown here is derived from an EMBL/GenBank/DDBJ whole genome shotgun (WGS) entry which is preliminary data.</text>
</comment>
<evidence type="ECO:0000256" key="9">
    <source>
        <dbReference type="ARBA" id="ARBA00081863"/>
    </source>
</evidence>
<evidence type="ECO:0000256" key="8">
    <source>
        <dbReference type="ARBA" id="ARBA00081473"/>
    </source>
</evidence>
<keyword evidence="13" id="KW-0396">Initiation factor</keyword>
<dbReference type="InterPro" id="IPR040504">
    <property type="entry name" value="TFIIF_beta_N"/>
</dbReference>
<dbReference type="Proteomes" id="UP000178129">
    <property type="component" value="Unassembled WGS sequence"/>
</dbReference>
<accession>A0A1E1JT62</accession>
<evidence type="ECO:0000256" key="5">
    <source>
        <dbReference type="ARBA" id="ARBA00023125"/>
    </source>
</evidence>
<evidence type="ECO:0000259" key="11">
    <source>
        <dbReference type="Pfam" id="PF02270"/>
    </source>
</evidence>
<comment type="subcellular location">
    <subcellularLocation>
        <location evidence="1">Nucleus</location>
    </subcellularLocation>
</comment>
<dbReference type="FunCoup" id="A0A1E1JT62">
    <property type="interactions" value="488"/>
</dbReference>
<evidence type="ECO:0000256" key="10">
    <source>
        <dbReference type="SAM" id="MobiDB-lite"/>
    </source>
</evidence>
<dbReference type="PANTHER" id="PTHR10445">
    <property type="entry name" value="GENERAL TRANSCRIPTION FACTOR IIF SUBUNIT 2"/>
    <property type="match status" value="1"/>
</dbReference>
<dbReference type="SUPFAM" id="SSF50916">
    <property type="entry name" value="Rap30/74 interaction domains"/>
    <property type="match status" value="1"/>
</dbReference>
<dbReference type="STRING" id="914237.A0A1E1JT62"/>
<name>A0A1E1JT62_9HELO</name>
<gene>
    <name evidence="13" type="ORF">RCO7_04667</name>
</gene>